<dbReference type="InterPro" id="IPR002711">
    <property type="entry name" value="HNH"/>
</dbReference>
<dbReference type="Gene3D" id="1.10.30.50">
    <property type="match status" value="1"/>
</dbReference>
<dbReference type="Proteomes" id="UP000656723">
    <property type="component" value="Unassembled WGS sequence"/>
</dbReference>
<keyword evidence="2" id="KW-0540">Nuclease</keyword>
<dbReference type="CDD" id="cd00085">
    <property type="entry name" value="HNHc"/>
    <property type="match status" value="1"/>
</dbReference>
<gene>
    <name evidence="2" type="ORF">FOT72_09450</name>
</gene>
<evidence type="ECO:0000313" key="2">
    <source>
        <dbReference type="EMBL" id="MBE0128228.1"/>
    </source>
</evidence>
<keyword evidence="2" id="KW-0378">Hydrolase</keyword>
<feature type="domain" description="HNH nuclease" evidence="1">
    <location>
        <begin position="53"/>
        <end position="109"/>
    </location>
</feature>
<name>A0A8I0MJV6_CITAM</name>
<dbReference type="EMBL" id="VKME01000008">
    <property type="protein sequence ID" value="MBE0128228.1"/>
    <property type="molecule type" value="Genomic_DNA"/>
</dbReference>
<dbReference type="GO" id="GO:0004519">
    <property type="term" value="F:endonuclease activity"/>
    <property type="evidence" value="ECO:0007669"/>
    <property type="project" value="UniProtKB-KW"/>
</dbReference>
<keyword evidence="2" id="KW-0255">Endonuclease</keyword>
<dbReference type="RefSeq" id="WP_192478305.1">
    <property type="nucleotide sequence ID" value="NZ_VKME01000008.1"/>
</dbReference>
<organism evidence="2 3">
    <name type="scientific">Citrobacter amalonaticus</name>
    <dbReference type="NCBI Taxonomy" id="35703"/>
    <lineage>
        <taxon>Bacteria</taxon>
        <taxon>Pseudomonadati</taxon>
        <taxon>Pseudomonadota</taxon>
        <taxon>Gammaproteobacteria</taxon>
        <taxon>Enterobacterales</taxon>
        <taxon>Enterobacteriaceae</taxon>
        <taxon>Citrobacter</taxon>
    </lineage>
</organism>
<comment type="caution">
    <text evidence="2">The sequence shown here is derived from an EMBL/GenBank/DDBJ whole genome shotgun (WGS) entry which is preliminary data.</text>
</comment>
<reference evidence="2" key="1">
    <citation type="submission" date="2019-07" db="EMBL/GenBank/DDBJ databases">
        <title>KPC-2 carbapenem resistent Enterobacterales isolates from Germany.</title>
        <authorList>
            <person name="Yao Y."/>
            <person name="Falgenhauer L."/>
            <person name="Imirzalioglu C."/>
            <person name="Chakraborty T."/>
        </authorList>
    </citation>
    <scope>NUCLEOTIDE SEQUENCE</scope>
    <source>
        <strain evidence="2">CA13304</strain>
    </source>
</reference>
<proteinExistence type="predicted"/>
<evidence type="ECO:0000259" key="1">
    <source>
        <dbReference type="SMART" id="SM00507"/>
    </source>
</evidence>
<dbReference type="GO" id="GO:0003676">
    <property type="term" value="F:nucleic acid binding"/>
    <property type="evidence" value="ECO:0007669"/>
    <property type="project" value="InterPro"/>
</dbReference>
<protein>
    <submittedName>
        <fullName evidence="2">HNH endonuclease</fullName>
    </submittedName>
</protein>
<dbReference type="AlphaFoldDB" id="A0A8I0MJV6"/>
<accession>A0A8I0MJV6</accession>
<dbReference type="Pfam" id="PF01844">
    <property type="entry name" value="HNH"/>
    <property type="match status" value="1"/>
</dbReference>
<sequence length="252" mass="29008">MIKLDRPAKPQVLVDNAAEWTRNLMSLVAKYKEYKKIPEKEKEAALKYYRHPDIKEALRKSSFDKCAFCEGIPGKTGFAEIEHFYPKSDYTDKAFEWDNLLYSCKQCNNNKLSHDTMREPIINPYDIDPQGAFTYQDIMIYPVDGPLKEAAKKTIEVCGLADGRLFSARADVLVSLRNFESDIQEALNDYKEADTDKKRSSRIRKINNALGKIDELIQPQAQLSAYCKHFLDNSAVYRTAKETVDDFVQQHC</sequence>
<dbReference type="SMART" id="SM00507">
    <property type="entry name" value="HNHc"/>
    <property type="match status" value="1"/>
</dbReference>
<dbReference type="InterPro" id="IPR003615">
    <property type="entry name" value="HNH_nuc"/>
</dbReference>
<dbReference type="GO" id="GO:0008270">
    <property type="term" value="F:zinc ion binding"/>
    <property type="evidence" value="ECO:0007669"/>
    <property type="project" value="InterPro"/>
</dbReference>
<evidence type="ECO:0000313" key="3">
    <source>
        <dbReference type="Proteomes" id="UP000656723"/>
    </source>
</evidence>